<evidence type="ECO:0000256" key="3">
    <source>
        <dbReference type="ARBA" id="ARBA00010662"/>
    </source>
</evidence>
<dbReference type="EMBL" id="BDHI01000028">
    <property type="protein sequence ID" value="GCB26703.1"/>
    <property type="molecule type" value="Genomic_DNA"/>
</dbReference>
<dbReference type="GO" id="GO:0006098">
    <property type="term" value="P:pentose-phosphate shunt"/>
    <property type="evidence" value="ECO:0007669"/>
    <property type="project" value="InterPro"/>
</dbReference>
<keyword evidence="9" id="KW-1185">Reference proteome</keyword>
<feature type="region of interest" description="Disordered" evidence="6">
    <location>
        <begin position="750"/>
        <end position="770"/>
    </location>
</feature>
<feature type="compositionally biased region" description="Polar residues" evidence="6">
    <location>
        <begin position="362"/>
        <end position="390"/>
    </location>
</feature>
<dbReference type="InterPro" id="IPR005900">
    <property type="entry name" value="6-phosphogluconolactonase_DevB"/>
</dbReference>
<proteinExistence type="inferred from homology"/>
<evidence type="ECO:0000256" key="2">
    <source>
        <dbReference type="ARBA" id="ARBA00004961"/>
    </source>
</evidence>
<dbReference type="EC" id="3.1.1.31" evidence="4"/>
<keyword evidence="5" id="KW-0378">Hydrolase</keyword>
<evidence type="ECO:0000259" key="7">
    <source>
        <dbReference type="Pfam" id="PF01182"/>
    </source>
</evidence>
<accession>A0A401L555</accession>
<feature type="compositionally biased region" description="Low complexity" evidence="6">
    <location>
        <begin position="496"/>
        <end position="512"/>
    </location>
</feature>
<dbReference type="CDD" id="cd01400">
    <property type="entry name" value="6PGL"/>
    <property type="match status" value="1"/>
</dbReference>
<dbReference type="Proteomes" id="UP000286921">
    <property type="component" value="Unassembled WGS sequence"/>
</dbReference>
<dbReference type="NCBIfam" id="TIGR01198">
    <property type="entry name" value="pgl"/>
    <property type="match status" value="1"/>
</dbReference>
<dbReference type="Gene3D" id="3.40.50.1360">
    <property type="match status" value="1"/>
</dbReference>
<feature type="compositionally biased region" description="Polar residues" evidence="6">
    <location>
        <begin position="471"/>
        <end position="489"/>
    </location>
</feature>
<comment type="catalytic activity">
    <reaction evidence="1">
        <text>6-phospho-D-glucono-1,5-lactone + H2O = 6-phospho-D-gluconate + H(+)</text>
        <dbReference type="Rhea" id="RHEA:12556"/>
        <dbReference type="ChEBI" id="CHEBI:15377"/>
        <dbReference type="ChEBI" id="CHEBI:15378"/>
        <dbReference type="ChEBI" id="CHEBI:57955"/>
        <dbReference type="ChEBI" id="CHEBI:58759"/>
        <dbReference type="EC" id="3.1.1.31"/>
    </reaction>
</comment>
<feature type="compositionally biased region" description="Polar residues" evidence="6">
    <location>
        <begin position="329"/>
        <end position="345"/>
    </location>
</feature>
<dbReference type="InterPro" id="IPR037171">
    <property type="entry name" value="NagB/RpiA_transferase-like"/>
</dbReference>
<dbReference type="GO" id="GO:0017057">
    <property type="term" value="F:6-phosphogluconolactonase activity"/>
    <property type="evidence" value="ECO:0007669"/>
    <property type="project" value="UniProtKB-EC"/>
</dbReference>
<sequence length="770" mass="84884">MAGSAPNLYSFLSNDALAQQLRPYVLRCQNSALSRHSTFRVAVSGGSLPKVLAQALLAPGNGSPEDTAQFSKWDIFFADERAVPLDHEDSNYRLLKEELLNKIPSELGAPTVHTIDADHVNDEDPQELADLYQEELMRSFAAKDSVKLPVFDLILLGCGPDGHTCSLFPGHELLREKDAWVAAISDSPKPPPKRITLTLPVVTHALNIAFVATGGGKKDIMKQIFDAEEGRDLPSTLVNQGGGEKVSWFTDNAAVEGVAFPRRGSLAHDDDNNNNNNNNGAATSTENLVTRSKSLLPVRDEGRATRPSRLQQPSEPRVAQRTSKASDKAPQSQPAQENTGITRRQSLIRPSPLKPSAPLKPTSASSRRPTVAPSPSSPVKQEIPSRQNGRPLSPKKTETLSRQNGRPLSPKKTDMPPPPRLARSASLRQPAAPSSSTPTVTRGHARHRSQGIVIPSGGQSPRKVDPPSPFPTSATVRSRAQLSTYQQPLSPKKVAKPATATQAAAPPAVDADSSLLPSSWPEIAALQTELLQLSLVHLSSCKQHNEWETTAEARLRRDYNLVAGDYQAALADEKQYQRQLNGHALQHWLENTRERNGQRGFAEQIRILSQVAEEVYNLSDNLDGRHTVAVQEFEVWFQRVEEIRTFRFHHGRNLDRVVFIDPLNHGWRDETSALVMKLELCLRQLQSLDILGYGDPGPLGDSALFRTAKGLEEMASMMVEELNTIRKIESDVVKSEREWVSQLARQLTANQAHDQKRPTVGMWRRPSLNS</sequence>
<dbReference type="FunFam" id="3.40.50.1360:FF:000005">
    <property type="entry name" value="6-phosphogluconolactonase"/>
    <property type="match status" value="1"/>
</dbReference>
<organism evidence="8 9">
    <name type="scientific">Aspergillus awamori</name>
    <name type="common">Black koji mold</name>
    <dbReference type="NCBI Taxonomy" id="105351"/>
    <lineage>
        <taxon>Eukaryota</taxon>
        <taxon>Fungi</taxon>
        <taxon>Dikarya</taxon>
        <taxon>Ascomycota</taxon>
        <taxon>Pezizomycotina</taxon>
        <taxon>Eurotiomycetes</taxon>
        <taxon>Eurotiomycetidae</taxon>
        <taxon>Eurotiales</taxon>
        <taxon>Aspergillaceae</taxon>
        <taxon>Aspergillus</taxon>
    </lineage>
</organism>
<evidence type="ECO:0000256" key="6">
    <source>
        <dbReference type="SAM" id="MobiDB-lite"/>
    </source>
</evidence>
<name>A0A401L555_ASPAW</name>
<feature type="compositionally biased region" description="Polar residues" evidence="6">
    <location>
        <begin position="280"/>
        <end position="293"/>
    </location>
</feature>
<comment type="caution">
    <text evidence="8">The sequence shown here is derived from an EMBL/GenBank/DDBJ whole genome shotgun (WGS) entry which is preliminary data.</text>
</comment>
<evidence type="ECO:0000256" key="1">
    <source>
        <dbReference type="ARBA" id="ARBA00000832"/>
    </source>
</evidence>
<dbReference type="SUPFAM" id="SSF100950">
    <property type="entry name" value="NagB/RpiA/CoA transferase-like"/>
    <property type="match status" value="1"/>
</dbReference>
<reference evidence="8 9" key="1">
    <citation type="submission" date="2016-09" db="EMBL/GenBank/DDBJ databases">
        <title>Aspergillus awamori IFM 58123T.</title>
        <authorList>
            <person name="Kusuya Y."/>
            <person name="Shimizu M."/>
            <person name="Takahashi H."/>
            <person name="Yaguchi T."/>
        </authorList>
    </citation>
    <scope>NUCLEOTIDE SEQUENCE [LARGE SCALE GENOMIC DNA]</scope>
    <source>
        <strain evidence="8 9">IFM 58123</strain>
    </source>
</reference>
<protein>
    <recommendedName>
        <fullName evidence="4">6-phosphogluconolactonase</fullName>
        <ecNumber evidence="4">3.1.1.31</ecNumber>
    </recommendedName>
</protein>
<evidence type="ECO:0000313" key="9">
    <source>
        <dbReference type="Proteomes" id="UP000286921"/>
    </source>
</evidence>
<gene>
    <name evidence="8" type="ORF">AAWM_09588</name>
</gene>
<dbReference type="GO" id="GO:0005975">
    <property type="term" value="P:carbohydrate metabolic process"/>
    <property type="evidence" value="ECO:0007669"/>
    <property type="project" value="InterPro"/>
</dbReference>
<dbReference type="Pfam" id="PF01182">
    <property type="entry name" value="Glucosamine_iso"/>
    <property type="match status" value="1"/>
</dbReference>
<dbReference type="STRING" id="105351.A0A401L555"/>
<evidence type="ECO:0000256" key="5">
    <source>
        <dbReference type="ARBA" id="ARBA00022801"/>
    </source>
</evidence>
<dbReference type="PANTHER" id="PTHR11054:SF0">
    <property type="entry name" value="6-PHOSPHOGLUCONOLACTONASE"/>
    <property type="match status" value="1"/>
</dbReference>
<feature type="region of interest" description="Disordered" evidence="6">
    <location>
        <begin position="264"/>
        <end position="514"/>
    </location>
</feature>
<comment type="pathway">
    <text evidence="2">Carbohydrate degradation; pentose phosphate pathway; D-ribulose 5-phosphate from D-glucose 6-phosphate (oxidative stage): step 2/3.</text>
</comment>
<feature type="compositionally biased region" description="Low complexity" evidence="6">
    <location>
        <begin position="350"/>
        <end position="361"/>
    </location>
</feature>
<feature type="domain" description="Glucosamine/galactosamine-6-phosphate isomerase" evidence="7">
    <location>
        <begin position="14"/>
        <end position="248"/>
    </location>
</feature>
<evidence type="ECO:0000313" key="8">
    <source>
        <dbReference type="EMBL" id="GCB26703.1"/>
    </source>
</evidence>
<dbReference type="PANTHER" id="PTHR11054">
    <property type="entry name" value="6-PHOSPHOGLUCONOLACTONASE"/>
    <property type="match status" value="1"/>
</dbReference>
<dbReference type="AlphaFoldDB" id="A0A401L555"/>
<comment type="similarity">
    <text evidence="3">Belongs to the glucosamine/galactosamine-6-phosphate isomerase family. 6-phosphogluconolactonase subfamily.</text>
</comment>
<dbReference type="InterPro" id="IPR006148">
    <property type="entry name" value="Glc/Gal-6P_isomerase"/>
</dbReference>
<dbReference type="InterPro" id="IPR039104">
    <property type="entry name" value="6PGL"/>
</dbReference>
<evidence type="ECO:0000256" key="4">
    <source>
        <dbReference type="ARBA" id="ARBA00013198"/>
    </source>
</evidence>